<accession>A0A1R2CPT7</accession>
<evidence type="ECO:0000313" key="3">
    <source>
        <dbReference type="Proteomes" id="UP000187209"/>
    </source>
</evidence>
<gene>
    <name evidence="2" type="ORF">SteCoe_6473</name>
</gene>
<sequence>MSIKHRKSASVSSPKREAPVNQRILKKNLIEIMRVDGLIGTQSVKWSFSKANRFMNKKPDPSSEYMELKSTIGKGRSAGFGFGKRWAPLNPKGKDAPPSTTYTLPGSMDRKFIGGKISPSRSKPDNRRWSTPGPGTYNIKSCIGNGISCTLKSRHTKQSKNSSPPPGTYNPNHSLVESARYINISFGTKTYTDLQARFSTPGPGTYDLTSTFISLSPSPSPKRQILARKNSL</sequence>
<evidence type="ECO:0000256" key="1">
    <source>
        <dbReference type="SAM" id="MobiDB-lite"/>
    </source>
</evidence>
<evidence type="ECO:0000313" key="2">
    <source>
        <dbReference type="EMBL" id="OMJ91011.1"/>
    </source>
</evidence>
<dbReference type="Proteomes" id="UP000187209">
    <property type="component" value="Unassembled WGS sequence"/>
</dbReference>
<feature type="region of interest" description="Disordered" evidence="1">
    <location>
        <begin position="89"/>
        <end position="135"/>
    </location>
</feature>
<dbReference type="InterPro" id="IPR010736">
    <property type="entry name" value="SHIPPO-rpt"/>
</dbReference>
<organism evidence="2 3">
    <name type="scientific">Stentor coeruleus</name>
    <dbReference type="NCBI Taxonomy" id="5963"/>
    <lineage>
        <taxon>Eukaryota</taxon>
        <taxon>Sar</taxon>
        <taxon>Alveolata</taxon>
        <taxon>Ciliophora</taxon>
        <taxon>Postciliodesmatophora</taxon>
        <taxon>Heterotrichea</taxon>
        <taxon>Heterotrichida</taxon>
        <taxon>Stentoridae</taxon>
        <taxon>Stentor</taxon>
    </lineage>
</organism>
<dbReference type="EMBL" id="MPUH01000090">
    <property type="protein sequence ID" value="OMJ91011.1"/>
    <property type="molecule type" value="Genomic_DNA"/>
</dbReference>
<keyword evidence="3" id="KW-1185">Reference proteome</keyword>
<comment type="caution">
    <text evidence="2">The sequence shown here is derived from an EMBL/GenBank/DDBJ whole genome shotgun (WGS) entry which is preliminary data.</text>
</comment>
<dbReference type="Pfam" id="PF07004">
    <property type="entry name" value="SHIPPO-rpt"/>
    <property type="match status" value="3"/>
</dbReference>
<feature type="region of interest" description="Disordered" evidence="1">
    <location>
        <begin position="153"/>
        <end position="173"/>
    </location>
</feature>
<reference evidence="2 3" key="1">
    <citation type="submission" date="2016-11" db="EMBL/GenBank/DDBJ databases">
        <title>The macronuclear genome of Stentor coeruleus: a giant cell with tiny introns.</title>
        <authorList>
            <person name="Slabodnick M."/>
            <person name="Ruby J.G."/>
            <person name="Reiff S.B."/>
            <person name="Swart E.C."/>
            <person name="Gosai S."/>
            <person name="Prabakaran S."/>
            <person name="Witkowska E."/>
            <person name="Larue G.E."/>
            <person name="Fisher S."/>
            <person name="Freeman R.M."/>
            <person name="Gunawardena J."/>
            <person name="Chu W."/>
            <person name="Stover N.A."/>
            <person name="Gregory B.D."/>
            <person name="Nowacki M."/>
            <person name="Derisi J."/>
            <person name="Roy S.W."/>
            <person name="Marshall W.F."/>
            <person name="Sood P."/>
        </authorList>
    </citation>
    <scope>NUCLEOTIDE SEQUENCE [LARGE SCALE GENOMIC DNA]</scope>
    <source>
        <strain evidence="2">WM001</strain>
    </source>
</reference>
<proteinExistence type="predicted"/>
<dbReference type="OrthoDB" id="429991at2759"/>
<dbReference type="AlphaFoldDB" id="A0A1R2CPT7"/>
<protein>
    <submittedName>
        <fullName evidence="2">Uncharacterized protein</fullName>
    </submittedName>
</protein>
<name>A0A1R2CPT7_9CILI</name>